<sequence>MAGAPIYQCGDATYTKQFARRADGQWFYRVTDRVTRRLGRWIQCADRPPYAWYNPAAGRARLPQPDSALLSAGAAT</sequence>
<evidence type="ECO:0000313" key="1">
    <source>
        <dbReference type="EMBL" id="ATI15707.1"/>
    </source>
</evidence>
<evidence type="ECO:0000313" key="2">
    <source>
        <dbReference type="Proteomes" id="UP000228765"/>
    </source>
</evidence>
<proteinExistence type="predicted"/>
<dbReference type="EMBL" id="MF663786">
    <property type="protein sequence ID" value="ATI15707.1"/>
    <property type="molecule type" value="Genomic_DNA"/>
</dbReference>
<dbReference type="GeneID" id="54982963"/>
<accession>A0A291LAR1</accession>
<dbReference type="Proteomes" id="UP000228765">
    <property type="component" value="Segment"/>
</dbReference>
<name>A0A291LAR1_9CAUD</name>
<reference evidence="1 2" key="1">
    <citation type="submission" date="2017-08" db="EMBL/GenBank/DDBJ databases">
        <title>Complete genome sequence of a novel bacteriophage infecting Bordetella bronchiseptica.</title>
        <authorList>
            <person name="Chen Y."/>
            <person name="Song J."/>
            <person name="Wu B."/>
        </authorList>
    </citation>
    <scope>NUCLEOTIDE SEQUENCE [LARGE SCALE GENOMIC DNA]</scope>
</reference>
<organism evidence="1 2">
    <name type="scientific">Bordetella phage vB_BbrM_PHB04</name>
    <dbReference type="NCBI Taxonomy" id="2029657"/>
    <lineage>
        <taxon>Viruses</taxon>
        <taxon>Duplodnaviria</taxon>
        <taxon>Heunggongvirae</taxon>
        <taxon>Uroviricota</taxon>
        <taxon>Caudoviricetes</taxon>
        <taxon>Phabquatrovirus</taxon>
        <taxon>Phabquatrovirus PHB04</taxon>
    </lineage>
</organism>
<dbReference type="KEGG" id="vg:54982963"/>
<dbReference type="RefSeq" id="YP_009792755.1">
    <property type="nucleotide sequence ID" value="NC_047861.1"/>
</dbReference>
<keyword evidence="2" id="KW-1185">Reference proteome</keyword>
<protein>
    <submittedName>
        <fullName evidence="1">Uncharacterized protein</fullName>
    </submittedName>
</protein>